<dbReference type="Pfam" id="PF00071">
    <property type="entry name" value="Ras"/>
    <property type="match status" value="1"/>
</dbReference>
<gene>
    <name evidence="4" type="ORF">DL546_004951</name>
</gene>
<dbReference type="SMART" id="SM00175">
    <property type="entry name" value="RAB"/>
    <property type="match status" value="1"/>
</dbReference>
<reference evidence="4 5" key="1">
    <citation type="submission" date="2018-08" db="EMBL/GenBank/DDBJ databases">
        <title>Draft genome of the lignicolous fungus Coniochaeta pulveracea.</title>
        <authorList>
            <person name="Borstlap C.J."/>
            <person name="De Witt R.N."/>
            <person name="Botha A."/>
            <person name="Volschenk H."/>
        </authorList>
    </citation>
    <scope>NUCLEOTIDE SEQUENCE [LARGE SCALE GENOMIC DNA]</scope>
    <source>
        <strain evidence="4 5">CAB683</strain>
    </source>
</reference>
<dbReference type="SMART" id="SM00173">
    <property type="entry name" value="RAS"/>
    <property type="match status" value="1"/>
</dbReference>
<feature type="region of interest" description="Disordered" evidence="3">
    <location>
        <begin position="19"/>
        <end position="39"/>
    </location>
</feature>
<dbReference type="AlphaFoldDB" id="A0A420Y1U6"/>
<proteinExistence type="predicted"/>
<dbReference type="OrthoDB" id="3594946at2759"/>
<sequence>MMSAVSRFRAWVHSLGRQNTPEVSGGKVTTADDKLSTTTSEPVVRAVREPYPDSPDHAEFLRAHHSYATARLICVHIEVIGAPGVGARSLVNKLIYDDMKNGGQRRYWDEYMMVQTRVPYFFGGKIYDLDVFANPYPPVANPQDGLQNAKGKKLPGGRKKHDNPGYAGPRRHQSVVFAYDITSRVTFDELVSRFDHLVAHYSQGYSASPIVILGLKSDLEDKREVSRTELSHFATSHGCLSGECSAVSGLGVDEIFSELTETVHFLRKAVEEKTGHA</sequence>
<comment type="caution">
    <text evidence="4">The sequence shown here is derived from an EMBL/GenBank/DDBJ whole genome shotgun (WGS) entry which is preliminary data.</text>
</comment>
<evidence type="ECO:0000313" key="4">
    <source>
        <dbReference type="EMBL" id="RKU41836.1"/>
    </source>
</evidence>
<keyword evidence="2" id="KW-0342">GTP-binding</keyword>
<dbReference type="STRING" id="177199.A0A420Y1U6"/>
<feature type="compositionally biased region" description="Basic residues" evidence="3">
    <location>
        <begin position="150"/>
        <end position="161"/>
    </location>
</feature>
<feature type="region of interest" description="Disordered" evidence="3">
    <location>
        <begin position="140"/>
        <end position="167"/>
    </location>
</feature>
<dbReference type="GO" id="GO:0003924">
    <property type="term" value="F:GTPase activity"/>
    <property type="evidence" value="ECO:0007669"/>
    <property type="project" value="InterPro"/>
</dbReference>
<dbReference type="PROSITE" id="PS51419">
    <property type="entry name" value="RAB"/>
    <property type="match status" value="1"/>
</dbReference>
<dbReference type="SUPFAM" id="SSF52540">
    <property type="entry name" value="P-loop containing nucleoside triphosphate hydrolases"/>
    <property type="match status" value="1"/>
</dbReference>
<name>A0A420Y1U6_9PEZI</name>
<evidence type="ECO:0000256" key="2">
    <source>
        <dbReference type="ARBA" id="ARBA00023134"/>
    </source>
</evidence>
<evidence type="ECO:0008006" key="6">
    <source>
        <dbReference type="Google" id="ProtNLM"/>
    </source>
</evidence>
<keyword evidence="5" id="KW-1185">Reference proteome</keyword>
<evidence type="ECO:0000256" key="1">
    <source>
        <dbReference type="ARBA" id="ARBA00022741"/>
    </source>
</evidence>
<dbReference type="InterPro" id="IPR020849">
    <property type="entry name" value="Small_GTPase_Ras-type"/>
</dbReference>
<accession>A0A420Y1U6</accession>
<organism evidence="4 5">
    <name type="scientific">Coniochaeta pulveracea</name>
    <dbReference type="NCBI Taxonomy" id="177199"/>
    <lineage>
        <taxon>Eukaryota</taxon>
        <taxon>Fungi</taxon>
        <taxon>Dikarya</taxon>
        <taxon>Ascomycota</taxon>
        <taxon>Pezizomycotina</taxon>
        <taxon>Sordariomycetes</taxon>
        <taxon>Sordariomycetidae</taxon>
        <taxon>Coniochaetales</taxon>
        <taxon>Coniochaetaceae</taxon>
        <taxon>Coniochaeta</taxon>
    </lineage>
</organism>
<dbReference type="EMBL" id="QVQW01000067">
    <property type="protein sequence ID" value="RKU41836.1"/>
    <property type="molecule type" value="Genomic_DNA"/>
</dbReference>
<evidence type="ECO:0000313" key="5">
    <source>
        <dbReference type="Proteomes" id="UP000275385"/>
    </source>
</evidence>
<keyword evidence="1" id="KW-0547">Nucleotide-binding</keyword>
<dbReference type="Proteomes" id="UP000275385">
    <property type="component" value="Unassembled WGS sequence"/>
</dbReference>
<dbReference type="InterPro" id="IPR001806">
    <property type="entry name" value="Small_GTPase"/>
</dbReference>
<protein>
    <recommendedName>
        <fullName evidence="6">Ras GTPase</fullName>
    </recommendedName>
</protein>
<dbReference type="PANTHER" id="PTHR24070">
    <property type="entry name" value="RAS, DI-RAS, AND RHEB FAMILY MEMBERS OF SMALL GTPASE SUPERFAMILY"/>
    <property type="match status" value="1"/>
</dbReference>
<dbReference type="GO" id="GO:0007165">
    <property type="term" value="P:signal transduction"/>
    <property type="evidence" value="ECO:0007669"/>
    <property type="project" value="InterPro"/>
</dbReference>
<evidence type="ECO:0000256" key="3">
    <source>
        <dbReference type="SAM" id="MobiDB-lite"/>
    </source>
</evidence>
<dbReference type="Gene3D" id="3.40.50.300">
    <property type="entry name" value="P-loop containing nucleotide triphosphate hydrolases"/>
    <property type="match status" value="1"/>
</dbReference>
<dbReference type="GO" id="GO:0016020">
    <property type="term" value="C:membrane"/>
    <property type="evidence" value="ECO:0007669"/>
    <property type="project" value="InterPro"/>
</dbReference>
<dbReference type="InterPro" id="IPR027417">
    <property type="entry name" value="P-loop_NTPase"/>
</dbReference>
<dbReference type="GO" id="GO:0005525">
    <property type="term" value="F:GTP binding"/>
    <property type="evidence" value="ECO:0007669"/>
    <property type="project" value="UniProtKB-KW"/>
</dbReference>